<protein>
    <recommendedName>
        <fullName evidence="8">RNA-dependent RNA polymerase</fullName>
        <ecNumber evidence="8">2.7.7.48</ecNumber>
    </recommendedName>
</protein>
<comment type="function">
    <text evidence="8">Probably involved in the RNA silencing pathway and required for the generation of small interfering RNAs (siRNAs).</text>
</comment>
<keyword evidence="5 8" id="KW-0694">RNA-binding</keyword>
<dbReference type="Pfam" id="PF26253">
    <property type="entry name" value="RdRP_head"/>
    <property type="match status" value="1"/>
</dbReference>
<feature type="domain" description="RDRP core" evidence="9">
    <location>
        <begin position="7"/>
        <end position="288"/>
    </location>
</feature>
<name>A0AA88QI06_9ASTE</name>
<proteinExistence type="inferred from homology"/>
<dbReference type="GO" id="GO:0003968">
    <property type="term" value="F:RNA-directed RNA polymerase activity"/>
    <property type="evidence" value="ECO:0007669"/>
    <property type="project" value="UniProtKB-KW"/>
</dbReference>
<reference evidence="11" key="1">
    <citation type="submission" date="2022-12" db="EMBL/GenBank/DDBJ databases">
        <title>Draft genome assemblies for two species of Escallonia (Escalloniales).</title>
        <authorList>
            <person name="Chanderbali A."/>
            <person name="Dervinis C."/>
            <person name="Anghel I."/>
            <person name="Soltis D."/>
            <person name="Soltis P."/>
            <person name="Zapata F."/>
        </authorList>
    </citation>
    <scope>NUCLEOTIDE SEQUENCE</scope>
    <source>
        <strain evidence="11">UCBG64.0493</strain>
        <tissue evidence="11">Leaf</tissue>
    </source>
</reference>
<dbReference type="PANTHER" id="PTHR23079:SF55">
    <property type="entry name" value="RNA-DIRECTED RNA POLYMERASE"/>
    <property type="match status" value="1"/>
</dbReference>
<dbReference type="Pfam" id="PF05183">
    <property type="entry name" value="RdRP"/>
    <property type="match status" value="1"/>
</dbReference>
<evidence type="ECO:0000256" key="6">
    <source>
        <dbReference type="ARBA" id="ARBA00023158"/>
    </source>
</evidence>
<evidence type="ECO:0000256" key="7">
    <source>
        <dbReference type="ARBA" id="ARBA00048744"/>
    </source>
</evidence>
<keyword evidence="12" id="KW-1185">Reference proteome</keyword>
<evidence type="ECO:0000313" key="12">
    <source>
        <dbReference type="Proteomes" id="UP001188597"/>
    </source>
</evidence>
<keyword evidence="6 8" id="KW-0943">RNA-mediated gene silencing</keyword>
<evidence type="ECO:0000259" key="10">
    <source>
        <dbReference type="Pfam" id="PF26253"/>
    </source>
</evidence>
<evidence type="ECO:0000259" key="9">
    <source>
        <dbReference type="Pfam" id="PF05183"/>
    </source>
</evidence>
<evidence type="ECO:0000256" key="4">
    <source>
        <dbReference type="ARBA" id="ARBA00022695"/>
    </source>
</evidence>
<dbReference type="EMBL" id="JAVXUP010005711">
    <property type="protein sequence ID" value="KAK2965016.1"/>
    <property type="molecule type" value="Genomic_DNA"/>
</dbReference>
<evidence type="ECO:0000256" key="3">
    <source>
        <dbReference type="ARBA" id="ARBA00022679"/>
    </source>
</evidence>
<evidence type="ECO:0000256" key="5">
    <source>
        <dbReference type="ARBA" id="ARBA00022884"/>
    </source>
</evidence>
<dbReference type="GO" id="GO:0031380">
    <property type="term" value="C:nuclear RNA-directed RNA polymerase complex"/>
    <property type="evidence" value="ECO:0007669"/>
    <property type="project" value="TreeGrafter"/>
</dbReference>
<sequence>ALNHGEIDNDFTTTRMILAGIPLDEPGLRYRLSHLAKEERKGLKGGRLPISESFYLMGTTDPTGVLNSDEVCVILENGQISGKVLVYRNPGLHFGDIHVLNAVYVKDLEDFVGNAKFAIFFSTKGRRSVASEIANGDFDGDMYWVSRNPQLLKSFKASKPWERIYSTPNAFSKKPSEFSTKEELEHEYFQLFLSTCKQRNVMGVAADSWLAFMDRLLTLGDCRTDEKDQMKKTMLNLVDIYYDALDSSKSGKKVEVPDELRAEMFPHYMERLSKYQSTSVLGIIYDTVQLGQPEESSIEGKKLARCHLRWKVGYDAYRKEMQEALSSGNEPNHAADEVIKKYKKMLYGASELEESERKMEDIYNDALAIYHATYDHAKSRGEVKKCNFAWIVAGSALCKFYAMKQTERSITCSLSVLRELLN</sequence>
<dbReference type="InterPro" id="IPR057596">
    <property type="entry name" value="RDRP_core"/>
</dbReference>
<dbReference type="EC" id="2.7.7.48" evidence="8"/>
<keyword evidence="3 8" id="KW-0808">Transferase</keyword>
<dbReference type="GO" id="GO:0003723">
    <property type="term" value="F:RNA binding"/>
    <property type="evidence" value="ECO:0007669"/>
    <property type="project" value="UniProtKB-KW"/>
</dbReference>
<organism evidence="11 12">
    <name type="scientific">Escallonia herrerae</name>
    <dbReference type="NCBI Taxonomy" id="1293975"/>
    <lineage>
        <taxon>Eukaryota</taxon>
        <taxon>Viridiplantae</taxon>
        <taxon>Streptophyta</taxon>
        <taxon>Embryophyta</taxon>
        <taxon>Tracheophyta</taxon>
        <taxon>Spermatophyta</taxon>
        <taxon>Magnoliopsida</taxon>
        <taxon>eudicotyledons</taxon>
        <taxon>Gunneridae</taxon>
        <taxon>Pentapetalae</taxon>
        <taxon>asterids</taxon>
        <taxon>campanulids</taxon>
        <taxon>Escalloniales</taxon>
        <taxon>Escalloniaceae</taxon>
        <taxon>Escallonia</taxon>
    </lineage>
</organism>
<evidence type="ECO:0000256" key="2">
    <source>
        <dbReference type="ARBA" id="ARBA00022484"/>
    </source>
</evidence>
<comment type="caution">
    <text evidence="11">The sequence shown here is derived from an EMBL/GenBank/DDBJ whole genome shotgun (WGS) entry which is preliminary data.</text>
</comment>
<keyword evidence="4 8" id="KW-0548">Nucleotidyltransferase</keyword>
<evidence type="ECO:0000313" key="11">
    <source>
        <dbReference type="EMBL" id="KAK2965016.1"/>
    </source>
</evidence>
<dbReference type="AlphaFoldDB" id="A0AA88QI06"/>
<feature type="domain" description="RDRP C-terminal head" evidence="10">
    <location>
        <begin position="329"/>
        <end position="417"/>
    </location>
</feature>
<feature type="non-terminal residue" evidence="11">
    <location>
        <position position="1"/>
    </location>
</feature>
<dbReference type="GO" id="GO:0030422">
    <property type="term" value="P:siRNA processing"/>
    <property type="evidence" value="ECO:0007669"/>
    <property type="project" value="TreeGrafter"/>
</dbReference>
<evidence type="ECO:0000256" key="8">
    <source>
        <dbReference type="RuleBase" id="RU363098"/>
    </source>
</evidence>
<dbReference type="PANTHER" id="PTHR23079">
    <property type="entry name" value="RNA-DEPENDENT RNA POLYMERASE"/>
    <property type="match status" value="1"/>
</dbReference>
<dbReference type="Proteomes" id="UP001188597">
    <property type="component" value="Unassembled WGS sequence"/>
</dbReference>
<evidence type="ECO:0000256" key="1">
    <source>
        <dbReference type="ARBA" id="ARBA00005762"/>
    </source>
</evidence>
<keyword evidence="2 8" id="KW-0696">RNA-directed RNA polymerase</keyword>
<gene>
    <name evidence="11" type="ORF">RJ639_029471</name>
</gene>
<dbReference type="InterPro" id="IPR058752">
    <property type="entry name" value="RDRP_C_head"/>
</dbReference>
<accession>A0AA88QI06</accession>
<comment type="catalytic activity">
    <reaction evidence="7 8">
        <text>RNA(n) + a ribonucleoside 5'-triphosphate = RNA(n+1) + diphosphate</text>
        <dbReference type="Rhea" id="RHEA:21248"/>
        <dbReference type="Rhea" id="RHEA-COMP:14527"/>
        <dbReference type="Rhea" id="RHEA-COMP:17342"/>
        <dbReference type="ChEBI" id="CHEBI:33019"/>
        <dbReference type="ChEBI" id="CHEBI:61557"/>
        <dbReference type="ChEBI" id="CHEBI:140395"/>
        <dbReference type="EC" id="2.7.7.48"/>
    </reaction>
</comment>
<dbReference type="InterPro" id="IPR007855">
    <property type="entry name" value="RDRP"/>
</dbReference>
<comment type="similarity">
    <text evidence="1 8">Belongs to the RdRP family.</text>
</comment>